<reference evidence="1 2" key="1">
    <citation type="submission" date="2024-01" db="EMBL/GenBank/DDBJ databases">
        <title>The genomes of 5 underutilized Papilionoideae crops provide insights into root nodulation and disease resistanc.</title>
        <authorList>
            <person name="Yuan L."/>
        </authorList>
    </citation>
    <scope>NUCLEOTIDE SEQUENCE [LARGE SCALE GENOMIC DNA]</scope>
    <source>
        <strain evidence="1">ZHUSHIDOU_FW_LH</strain>
        <tissue evidence="1">Leaf</tissue>
    </source>
</reference>
<gene>
    <name evidence="1" type="ORF">RIF29_08064</name>
</gene>
<evidence type="ECO:0000313" key="2">
    <source>
        <dbReference type="Proteomes" id="UP001372338"/>
    </source>
</evidence>
<dbReference type="Proteomes" id="UP001372338">
    <property type="component" value="Unassembled WGS sequence"/>
</dbReference>
<proteinExistence type="predicted"/>
<sequence length="125" mass="14208">MFLHALLFLNNGTTPFQFDAYAAVFPLIQRELNFRVRYRLRLELVNLVEIFYVKANVDNIRTMFSMDVTIYVGDLLIGLYCVPFSACQCHDLCFCNGTHGGTLYLSSFPCCLIALISGCIETEQT</sequence>
<comment type="caution">
    <text evidence="1">The sequence shown here is derived from an EMBL/GenBank/DDBJ whole genome shotgun (WGS) entry which is preliminary data.</text>
</comment>
<accession>A0AAN9J609</accession>
<organism evidence="1 2">
    <name type="scientific">Crotalaria pallida</name>
    <name type="common">Smooth rattlebox</name>
    <name type="synonym">Crotalaria striata</name>
    <dbReference type="NCBI Taxonomy" id="3830"/>
    <lineage>
        <taxon>Eukaryota</taxon>
        <taxon>Viridiplantae</taxon>
        <taxon>Streptophyta</taxon>
        <taxon>Embryophyta</taxon>
        <taxon>Tracheophyta</taxon>
        <taxon>Spermatophyta</taxon>
        <taxon>Magnoliopsida</taxon>
        <taxon>eudicotyledons</taxon>
        <taxon>Gunneridae</taxon>
        <taxon>Pentapetalae</taxon>
        <taxon>rosids</taxon>
        <taxon>fabids</taxon>
        <taxon>Fabales</taxon>
        <taxon>Fabaceae</taxon>
        <taxon>Papilionoideae</taxon>
        <taxon>50 kb inversion clade</taxon>
        <taxon>genistoids sensu lato</taxon>
        <taxon>core genistoids</taxon>
        <taxon>Crotalarieae</taxon>
        <taxon>Crotalaria</taxon>
    </lineage>
</organism>
<name>A0AAN9J609_CROPI</name>
<evidence type="ECO:0000313" key="1">
    <source>
        <dbReference type="EMBL" id="KAK7292286.1"/>
    </source>
</evidence>
<keyword evidence="2" id="KW-1185">Reference proteome</keyword>
<dbReference type="EMBL" id="JAYWIO010000001">
    <property type="protein sequence ID" value="KAK7292286.1"/>
    <property type="molecule type" value="Genomic_DNA"/>
</dbReference>
<dbReference type="AlphaFoldDB" id="A0AAN9J609"/>
<protein>
    <submittedName>
        <fullName evidence="1">Uncharacterized protein</fullName>
    </submittedName>
</protein>